<dbReference type="AlphaFoldDB" id="A0A398CRL5"/>
<proteinExistence type="predicted"/>
<protein>
    <submittedName>
        <fullName evidence="1">Uncharacterized protein</fullName>
    </submittedName>
</protein>
<gene>
    <name evidence="1" type="ORF">SMC7_04355</name>
</gene>
<sequence length="79" mass="8377">MVLSIPRSLSSGLRLLISLPTLSTAYSSNRASGLIPELAPSADRPQRLLLSESGMSSGHDYTQIMSAEGTLAIEKTRCA</sequence>
<evidence type="ECO:0000313" key="1">
    <source>
        <dbReference type="EMBL" id="RIE06056.1"/>
    </source>
</evidence>
<dbReference type="EMBL" id="QXIS01000026">
    <property type="protein sequence ID" value="RIE06056.1"/>
    <property type="molecule type" value="Genomic_DNA"/>
</dbReference>
<keyword evidence="2" id="KW-1185">Reference proteome</keyword>
<comment type="caution">
    <text evidence="1">The sequence shown here is derived from an EMBL/GenBank/DDBJ whole genome shotgun (WGS) entry which is preliminary data.</text>
</comment>
<dbReference type="Proteomes" id="UP000266328">
    <property type="component" value="Unassembled WGS sequence"/>
</dbReference>
<accession>A0A398CRL5</accession>
<name>A0A398CRL5_9BACT</name>
<reference evidence="1 2" key="1">
    <citation type="submission" date="2018-09" db="EMBL/GenBank/DDBJ databases">
        <title>Discovery and Ecogenomic Context for Candidatus Cryosericales, a Global Caldiserica Order Active in Thawing Permafrost.</title>
        <authorList>
            <person name="Martinez M.A."/>
            <person name="Woodcroft B.J."/>
            <person name="Ignacio Espinoza J.C."/>
            <person name="Zayed A."/>
            <person name="Singleton C.M."/>
            <person name="Boyd J."/>
            <person name="Li Y.-F."/>
            <person name="Purvine S."/>
            <person name="Maughan H."/>
            <person name="Hodgkins S.B."/>
            <person name="Anderson D."/>
            <person name="Sederholm M."/>
            <person name="Temperton B."/>
            <person name="Saleska S.R."/>
            <person name="Tyson G.W."/>
            <person name="Rich V.I."/>
        </authorList>
    </citation>
    <scope>NUCLEOTIDE SEQUENCE [LARGE SCALE GENOMIC DNA]</scope>
    <source>
        <strain evidence="1 2">SMC7</strain>
    </source>
</reference>
<evidence type="ECO:0000313" key="2">
    <source>
        <dbReference type="Proteomes" id="UP000266328"/>
    </source>
</evidence>
<organism evidence="1 2">
    <name type="scientific">Candidatus Cryosericum terrychapinii</name>
    <dbReference type="NCBI Taxonomy" id="2290919"/>
    <lineage>
        <taxon>Bacteria</taxon>
        <taxon>Pseudomonadati</taxon>
        <taxon>Caldisericota/Cryosericota group</taxon>
        <taxon>Candidatus Cryosericota</taxon>
        <taxon>Candidatus Cryosericia</taxon>
        <taxon>Candidatus Cryosericales</taxon>
        <taxon>Candidatus Cryosericaceae</taxon>
        <taxon>Candidatus Cryosericum</taxon>
    </lineage>
</organism>